<feature type="chain" id="PRO_5026289175" evidence="1">
    <location>
        <begin position="37"/>
        <end position="113"/>
    </location>
</feature>
<comment type="caution">
    <text evidence="2">The sequence shown here is derived from an EMBL/GenBank/DDBJ whole genome shotgun (WGS) entry which is preliminary data.</text>
</comment>
<reference evidence="2 3" key="1">
    <citation type="submission" date="2019-11" db="EMBL/GenBank/DDBJ databases">
        <title>Novel species isolated from a subtropical stream in China.</title>
        <authorList>
            <person name="Lu H."/>
        </authorList>
    </citation>
    <scope>NUCLEOTIDE SEQUENCE [LARGE SCALE GENOMIC DNA]</scope>
    <source>
        <strain evidence="2 3">FT80W</strain>
    </source>
</reference>
<evidence type="ECO:0000313" key="3">
    <source>
        <dbReference type="Proteomes" id="UP000433309"/>
    </source>
</evidence>
<dbReference type="Pfam" id="PF13663">
    <property type="entry name" value="DUF4148"/>
    <property type="match status" value="1"/>
</dbReference>
<gene>
    <name evidence="2" type="ORF">GJ699_32460</name>
</gene>
<evidence type="ECO:0000256" key="1">
    <source>
        <dbReference type="SAM" id="SignalP"/>
    </source>
</evidence>
<keyword evidence="3" id="KW-1185">Reference proteome</keyword>
<feature type="signal peptide" evidence="1">
    <location>
        <begin position="1"/>
        <end position="36"/>
    </location>
</feature>
<protein>
    <submittedName>
        <fullName evidence="2">DUF4148 domain-containing protein</fullName>
    </submittedName>
</protein>
<dbReference type="Proteomes" id="UP000433309">
    <property type="component" value="Unassembled WGS sequence"/>
</dbReference>
<dbReference type="EMBL" id="WKJK01000033">
    <property type="protein sequence ID" value="MRW94689.1"/>
    <property type="molecule type" value="Genomic_DNA"/>
</dbReference>
<proteinExistence type="predicted"/>
<dbReference type="AlphaFoldDB" id="A0A6I2LEK4"/>
<accession>A0A6I2LEK4</accession>
<sequence length="113" mass="12335">MGQQRPANHRKEHIMKNLTIALSIAAAVFASSAVSAQESAEYSGYTGFVSTKTRAQVQEELHLAQQRGEIRDGEQYSEFKVDAAPAKTRAEVKAELAAYRKTHAEVSDDVAAL</sequence>
<evidence type="ECO:0000313" key="2">
    <source>
        <dbReference type="EMBL" id="MRW94689.1"/>
    </source>
</evidence>
<name>A0A6I2LEK4_9BURK</name>
<organism evidence="2 3">
    <name type="scientific">Duganella guangzhouensis</name>
    <dbReference type="NCBI Taxonomy" id="2666084"/>
    <lineage>
        <taxon>Bacteria</taxon>
        <taxon>Pseudomonadati</taxon>
        <taxon>Pseudomonadota</taxon>
        <taxon>Betaproteobacteria</taxon>
        <taxon>Burkholderiales</taxon>
        <taxon>Oxalobacteraceae</taxon>
        <taxon>Telluria group</taxon>
        <taxon>Duganella</taxon>
    </lineage>
</organism>
<dbReference type="InterPro" id="IPR025421">
    <property type="entry name" value="DUF4148"/>
</dbReference>
<keyword evidence="1" id="KW-0732">Signal</keyword>